<dbReference type="PANTHER" id="PTHR45982">
    <property type="entry name" value="REGULATOR OF CHROMOSOME CONDENSATION"/>
    <property type="match status" value="1"/>
</dbReference>
<dbReference type="InParanoid" id="A0A1Z5JAN6"/>
<gene>
    <name evidence="2" type="ORF">FisN_2Lu558</name>
</gene>
<dbReference type="GO" id="GO:0005085">
    <property type="term" value="F:guanyl-nucleotide exchange factor activity"/>
    <property type="evidence" value="ECO:0007669"/>
    <property type="project" value="TreeGrafter"/>
</dbReference>
<keyword evidence="3" id="KW-1185">Reference proteome</keyword>
<dbReference type="SUPFAM" id="SSF50985">
    <property type="entry name" value="RCC1/BLIP-II"/>
    <property type="match status" value="1"/>
</dbReference>
<evidence type="ECO:0000313" key="2">
    <source>
        <dbReference type="EMBL" id="GAX11029.1"/>
    </source>
</evidence>
<dbReference type="InterPro" id="IPR009091">
    <property type="entry name" value="RCC1/BLIP-II"/>
</dbReference>
<dbReference type="GO" id="GO:0005737">
    <property type="term" value="C:cytoplasm"/>
    <property type="evidence" value="ECO:0007669"/>
    <property type="project" value="TreeGrafter"/>
</dbReference>
<proteinExistence type="predicted"/>
<comment type="caution">
    <text evidence="2">The sequence shown here is derived from an EMBL/GenBank/DDBJ whole genome shotgun (WGS) entry which is preliminary data.</text>
</comment>
<evidence type="ECO:0000313" key="3">
    <source>
        <dbReference type="Proteomes" id="UP000198406"/>
    </source>
</evidence>
<dbReference type="Pfam" id="PF00415">
    <property type="entry name" value="RCC1"/>
    <property type="match status" value="1"/>
</dbReference>
<dbReference type="PROSITE" id="PS00626">
    <property type="entry name" value="RCC1_2"/>
    <property type="match status" value="1"/>
</dbReference>
<name>A0A1Z5JAN6_FISSO</name>
<dbReference type="OrthoDB" id="47107at2759"/>
<evidence type="ECO:0008006" key="4">
    <source>
        <dbReference type="Google" id="ProtNLM"/>
    </source>
</evidence>
<sequence>MLGLPLPDLLEEENAEEFERFLLGSDPKPDLLTTRTLPTKVPRVKRVCSISAGGMHTAALTVDGKVYTWGVDDEGALGYSLDDDENPIPQIVPQLDEIIQVTSGESFTLFLNTKGQVLMCGKMRSFHYDSFHYPSDGVACQGNTVQPVVVPMPGNEKAVSIAAGNGSNFAAVLLKSGVIGTFGFGEHGE</sequence>
<dbReference type="PROSITE" id="PS50012">
    <property type="entry name" value="RCC1_3"/>
    <property type="match status" value="1"/>
</dbReference>
<dbReference type="EMBL" id="BDSP01000032">
    <property type="protein sequence ID" value="GAX11029.1"/>
    <property type="molecule type" value="Genomic_DNA"/>
</dbReference>
<dbReference type="InterPro" id="IPR000408">
    <property type="entry name" value="Reg_chr_condens"/>
</dbReference>
<reference evidence="2 3" key="1">
    <citation type="journal article" date="2015" name="Plant Cell">
        <title>Oil accumulation by the oleaginous diatom Fistulifera solaris as revealed by the genome and transcriptome.</title>
        <authorList>
            <person name="Tanaka T."/>
            <person name="Maeda Y."/>
            <person name="Veluchamy A."/>
            <person name="Tanaka M."/>
            <person name="Abida H."/>
            <person name="Marechal E."/>
            <person name="Bowler C."/>
            <person name="Muto M."/>
            <person name="Sunaga Y."/>
            <person name="Tanaka M."/>
            <person name="Yoshino T."/>
            <person name="Taniguchi T."/>
            <person name="Fukuda Y."/>
            <person name="Nemoto M."/>
            <person name="Matsumoto M."/>
            <person name="Wong P.S."/>
            <person name="Aburatani S."/>
            <person name="Fujibuchi W."/>
        </authorList>
    </citation>
    <scope>NUCLEOTIDE SEQUENCE [LARGE SCALE GENOMIC DNA]</scope>
    <source>
        <strain evidence="2 3">JPCC DA0580</strain>
    </source>
</reference>
<accession>A0A1Z5JAN6</accession>
<evidence type="ECO:0000256" key="1">
    <source>
        <dbReference type="PROSITE-ProRule" id="PRU00235"/>
    </source>
</evidence>
<dbReference type="Proteomes" id="UP000198406">
    <property type="component" value="Unassembled WGS sequence"/>
</dbReference>
<protein>
    <recommendedName>
        <fullName evidence="4">Regulator of chromosome condensation</fullName>
    </recommendedName>
</protein>
<dbReference type="Gene3D" id="2.130.10.30">
    <property type="entry name" value="Regulator of chromosome condensation 1/beta-lactamase-inhibitor protein II"/>
    <property type="match status" value="1"/>
</dbReference>
<organism evidence="2 3">
    <name type="scientific">Fistulifera solaris</name>
    <name type="common">Oleaginous diatom</name>
    <dbReference type="NCBI Taxonomy" id="1519565"/>
    <lineage>
        <taxon>Eukaryota</taxon>
        <taxon>Sar</taxon>
        <taxon>Stramenopiles</taxon>
        <taxon>Ochrophyta</taxon>
        <taxon>Bacillariophyta</taxon>
        <taxon>Bacillariophyceae</taxon>
        <taxon>Bacillariophycidae</taxon>
        <taxon>Naviculales</taxon>
        <taxon>Naviculaceae</taxon>
        <taxon>Fistulifera</taxon>
    </lineage>
</organism>
<dbReference type="PRINTS" id="PR00633">
    <property type="entry name" value="RCCNDNSATION"/>
</dbReference>
<dbReference type="InterPro" id="IPR051553">
    <property type="entry name" value="Ran_GTPase-activating"/>
</dbReference>
<dbReference type="PANTHER" id="PTHR45982:SF1">
    <property type="entry name" value="REGULATOR OF CHROMOSOME CONDENSATION"/>
    <property type="match status" value="1"/>
</dbReference>
<feature type="repeat" description="RCC1" evidence="1">
    <location>
        <begin position="64"/>
        <end position="114"/>
    </location>
</feature>
<dbReference type="AlphaFoldDB" id="A0A1Z5JAN6"/>